<keyword evidence="2" id="KW-0808">Transferase</keyword>
<dbReference type="InterPro" id="IPR010737">
    <property type="entry name" value="4-carb_acid_sugar_kinase_N"/>
</dbReference>
<comment type="caution">
    <text evidence="9">The sequence shown here is derived from an EMBL/GenBank/DDBJ whole genome shotgun (WGS) entry which is preliminary data.</text>
</comment>
<evidence type="ECO:0000313" key="9">
    <source>
        <dbReference type="EMBL" id="RXS94916.1"/>
    </source>
</evidence>
<dbReference type="RefSeq" id="WP_129208085.1">
    <property type="nucleotide sequence ID" value="NZ_BMGU01000003.1"/>
</dbReference>
<protein>
    <recommendedName>
        <fullName evidence="11">Four-carbon acid sugar kinase family protein</fullName>
    </recommendedName>
</protein>
<dbReference type="Pfam" id="PF07005">
    <property type="entry name" value="SBD_N"/>
    <property type="match status" value="1"/>
</dbReference>
<evidence type="ECO:0000256" key="6">
    <source>
        <dbReference type="ARBA" id="ARBA00023277"/>
    </source>
</evidence>
<dbReference type="OrthoDB" id="9778478at2"/>
<evidence type="ECO:0000256" key="2">
    <source>
        <dbReference type="ARBA" id="ARBA00022679"/>
    </source>
</evidence>
<name>A0A4Q1SCG1_9BACT</name>
<keyword evidence="3" id="KW-0547">Nucleotide-binding</keyword>
<dbReference type="Pfam" id="PF17042">
    <property type="entry name" value="NBD_C"/>
    <property type="match status" value="1"/>
</dbReference>
<evidence type="ECO:0000256" key="4">
    <source>
        <dbReference type="ARBA" id="ARBA00022777"/>
    </source>
</evidence>
<dbReference type="GO" id="GO:0016301">
    <property type="term" value="F:kinase activity"/>
    <property type="evidence" value="ECO:0007669"/>
    <property type="project" value="UniProtKB-KW"/>
</dbReference>
<accession>A0A4Q1SCG1</accession>
<dbReference type="Gene3D" id="3.40.50.10840">
    <property type="entry name" value="Putative sugar-binding, N-terminal domain"/>
    <property type="match status" value="1"/>
</dbReference>
<feature type="domain" description="Four-carbon acid sugar kinase nucleotide binding" evidence="8">
    <location>
        <begin position="283"/>
        <end position="345"/>
    </location>
</feature>
<keyword evidence="4" id="KW-0418">Kinase</keyword>
<evidence type="ECO:0000256" key="5">
    <source>
        <dbReference type="ARBA" id="ARBA00022840"/>
    </source>
</evidence>
<dbReference type="InterPro" id="IPR042213">
    <property type="entry name" value="NBD_C_sf"/>
</dbReference>
<dbReference type="InterPro" id="IPR031475">
    <property type="entry name" value="NBD_C"/>
</dbReference>
<dbReference type="InterPro" id="IPR037051">
    <property type="entry name" value="4-carb_acid_sugar_kinase_N_sf"/>
</dbReference>
<keyword evidence="10" id="KW-1185">Reference proteome</keyword>
<keyword evidence="5" id="KW-0067">ATP-binding</keyword>
<evidence type="ECO:0000259" key="8">
    <source>
        <dbReference type="Pfam" id="PF17042"/>
    </source>
</evidence>
<dbReference type="AlphaFoldDB" id="A0A4Q1SCG1"/>
<dbReference type="GO" id="GO:0005524">
    <property type="term" value="F:ATP binding"/>
    <property type="evidence" value="ECO:0007669"/>
    <property type="project" value="UniProtKB-KW"/>
</dbReference>
<dbReference type="EMBL" id="SDMK01000002">
    <property type="protein sequence ID" value="RXS94916.1"/>
    <property type="molecule type" value="Genomic_DNA"/>
</dbReference>
<evidence type="ECO:0000256" key="3">
    <source>
        <dbReference type="ARBA" id="ARBA00022741"/>
    </source>
</evidence>
<dbReference type="SUPFAM" id="SSF142764">
    <property type="entry name" value="YgbK-like"/>
    <property type="match status" value="1"/>
</dbReference>
<evidence type="ECO:0000313" key="10">
    <source>
        <dbReference type="Proteomes" id="UP000290253"/>
    </source>
</evidence>
<organism evidence="9 10">
    <name type="scientific">Silvibacterium dinghuense</name>
    <dbReference type="NCBI Taxonomy" id="1560006"/>
    <lineage>
        <taxon>Bacteria</taxon>
        <taxon>Pseudomonadati</taxon>
        <taxon>Acidobacteriota</taxon>
        <taxon>Terriglobia</taxon>
        <taxon>Terriglobales</taxon>
        <taxon>Acidobacteriaceae</taxon>
        <taxon>Silvibacterium</taxon>
    </lineage>
</organism>
<sequence length="360" mass="38484">MAIVADDLTGACDAAVAFTGLGQTVRVYLDAVPKAAEGVYAVSTESRSLTEHEAVARLARLAWELPRMAQIFKKIDSVFRGNSFAEIAAAVRTFPERLAVLAPSYPAHGRRVRNGMLHGSGLENDRPLDLAAALCAAVCAPLVMVSGEDAETQMQAAPYGALLLCDAWDQDELEAVVRAAATLRERVLWIGSGGLAHALAAAYGVTVSCDSVRWPRGRTIFVVGSDHIATQQQVLHLEESAVVQRSGCGEKIRTKTSSFVLDVPRGTGVESVRAALMDIRPEDTACLFLTGGDTAMLVCRALGIRSLRLLREFAPGVPMGIAEGGAFDGVRVMLKSGGFGERDLLQRVYESFHDKESVTV</sequence>
<proteinExistence type="inferred from homology"/>
<dbReference type="Proteomes" id="UP000290253">
    <property type="component" value="Unassembled WGS sequence"/>
</dbReference>
<evidence type="ECO:0008006" key="11">
    <source>
        <dbReference type="Google" id="ProtNLM"/>
    </source>
</evidence>
<dbReference type="Gene3D" id="3.40.980.20">
    <property type="entry name" value="Four-carbon acid sugar kinase, nucleotide binding domain"/>
    <property type="match status" value="1"/>
</dbReference>
<reference evidence="9 10" key="1">
    <citation type="journal article" date="2016" name="Int. J. Syst. Evol. Microbiol.">
        <title>Acidipila dinghuensis sp. nov., an acidobacterium isolated from forest soil.</title>
        <authorList>
            <person name="Jiang Y.W."/>
            <person name="Wang J."/>
            <person name="Chen M.H."/>
            <person name="Lv Y.Y."/>
            <person name="Qiu L.H."/>
        </authorList>
    </citation>
    <scope>NUCLEOTIDE SEQUENCE [LARGE SCALE GENOMIC DNA]</scope>
    <source>
        <strain evidence="9 10">DHOF10</strain>
    </source>
</reference>
<comment type="similarity">
    <text evidence="1">Belongs to the four-carbon acid sugar kinase family.</text>
</comment>
<evidence type="ECO:0000259" key="7">
    <source>
        <dbReference type="Pfam" id="PF07005"/>
    </source>
</evidence>
<gene>
    <name evidence="9" type="ORF">ESZ00_09755</name>
</gene>
<evidence type="ECO:0000256" key="1">
    <source>
        <dbReference type="ARBA" id="ARBA00005715"/>
    </source>
</evidence>
<keyword evidence="6" id="KW-0119">Carbohydrate metabolism</keyword>
<feature type="domain" description="Four-carbon acid sugar kinase N-terminal" evidence="7">
    <location>
        <begin position="1"/>
        <end position="119"/>
    </location>
</feature>